<dbReference type="InterPro" id="IPR039653">
    <property type="entry name" value="Prenyltransferase"/>
</dbReference>
<name>A0A318ZH58_9EURO</name>
<evidence type="ECO:0000256" key="10">
    <source>
        <dbReference type="SAM" id="Phobius"/>
    </source>
</evidence>
<feature type="transmembrane region" description="Helical" evidence="10">
    <location>
        <begin position="309"/>
        <end position="328"/>
    </location>
</feature>
<dbReference type="PANTHER" id="PTHR11048:SF28">
    <property type="entry name" value="4-HYDROXYBENZOATE POLYPRENYLTRANSFERASE, MITOCHONDRIAL"/>
    <property type="match status" value="1"/>
</dbReference>
<protein>
    <submittedName>
        <fullName evidence="11">Prenyltransferase</fullName>
    </submittedName>
</protein>
<sequence length="362" mass="39656">MSKSITALRQPRAPETHSIVPRRDTAAKEQPETILSERPSHVQTQYGGNDNPGVLQVFPPAWLPYLQLVRLWPPAALLLIFFPHGFGILHAAIRTQASLGDVVRASIVIFGGCFFCSNAAHTWNDLVDARLDAQVERTRRRPIPRGAITPTAALLFGATQVLGAVLLLTCLPFGLWVNGLYATPNIISTSYYPFAKRHTHLPQLVLGFCLAWGVVMGEVAMGVQPLSYSPQTGEVSLDPSVFCLVTGTAVWALIYDTIYAHQDLQADLRVGIKSLAVLLQERSKIVLWLALALMTGLLVQAGRLSGLGIPYYFLAVGGGSASLGLMIWRVNLRDSQNCWWWFSNGFWWTGGAIGMGLLAEYC</sequence>
<feature type="transmembrane region" description="Helical" evidence="10">
    <location>
        <begin position="340"/>
        <end position="359"/>
    </location>
</feature>
<evidence type="ECO:0000256" key="5">
    <source>
        <dbReference type="ARBA" id="ARBA00022679"/>
    </source>
</evidence>
<dbReference type="GO" id="GO:0005743">
    <property type="term" value="C:mitochondrial inner membrane"/>
    <property type="evidence" value="ECO:0007669"/>
    <property type="project" value="TreeGrafter"/>
</dbReference>
<keyword evidence="8 10" id="KW-0472">Membrane</keyword>
<dbReference type="STRING" id="1450539.A0A318ZH58"/>
<dbReference type="CDD" id="cd13959">
    <property type="entry name" value="PT_UbiA_COQ2"/>
    <property type="match status" value="1"/>
</dbReference>
<comment type="pathway">
    <text evidence="3">Secondary metabolite biosynthesis; terpenoid biosynthesis.</text>
</comment>
<dbReference type="OrthoDB" id="18170at2759"/>
<keyword evidence="6 10" id="KW-0812">Transmembrane</keyword>
<evidence type="ECO:0000256" key="4">
    <source>
        <dbReference type="ARBA" id="ARBA00005985"/>
    </source>
</evidence>
<feature type="transmembrane region" description="Helical" evidence="10">
    <location>
        <begin position="285"/>
        <end position="303"/>
    </location>
</feature>
<dbReference type="InterPro" id="IPR044878">
    <property type="entry name" value="UbiA_sf"/>
</dbReference>
<evidence type="ECO:0000256" key="7">
    <source>
        <dbReference type="ARBA" id="ARBA00022989"/>
    </source>
</evidence>
<feature type="compositionally biased region" description="Basic and acidic residues" evidence="9">
    <location>
        <begin position="21"/>
        <end position="31"/>
    </location>
</feature>
<dbReference type="RefSeq" id="XP_025429895.1">
    <property type="nucleotide sequence ID" value="XM_025578620.1"/>
</dbReference>
<accession>A0A318ZH58</accession>
<feature type="transmembrane region" description="Helical" evidence="10">
    <location>
        <begin position="239"/>
        <end position="259"/>
    </location>
</feature>
<dbReference type="Gene3D" id="1.20.120.1780">
    <property type="entry name" value="UbiA prenyltransferase"/>
    <property type="match status" value="1"/>
</dbReference>
<evidence type="ECO:0000256" key="9">
    <source>
        <dbReference type="SAM" id="MobiDB-lite"/>
    </source>
</evidence>
<dbReference type="GO" id="GO:0016114">
    <property type="term" value="P:terpenoid biosynthetic process"/>
    <property type="evidence" value="ECO:0007669"/>
    <property type="project" value="UniProtKB-UniPathway"/>
</dbReference>
<evidence type="ECO:0000313" key="12">
    <source>
        <dbReference type="Proteomes" id="UP000248349"/>
    </source>
</evidence>
<keyword evidence="5 11" id="KW-0808">Transferase</keyword>
<dbReference type="InterPro" id="IPR030470">
    <property type="entry name" value="UbiA_prenylTrfase_CS"/>
</dbReference>
<comment type="similarity">
    <text evidence="4">Belongs to the UbiA prenyltransferase family.</text>
</comment>
<dbReference type="InterPro" id="IPR000537">
    <property type="entry name" value="UbiA_prenyltransferase"/>
</dbReference>
<dbReference type="GO" id="GO:0008412">
    <property type="term" value="F:4-hydroxybenzoate polyprenyltransferase activity"/>
    <property type="evidence" value="ECO:0007669"/>
    <property type="project" value="TreeGrafter"/>
</dbReference>
<evidence type="ECO:0000256" key="6">
    <source>
        <dbReference type="ARBA" id="ARBA00022692"/>
    </source>
</evidence>
<dbReference type="FunFam" id="1.20.120.1780:FF:000001">
    <property type="entry name" value="4-hydroxybenzoate octaprenyltransferase"/>
    <property type="match status" value="1"/>
</dbReference>
<organism evidence="11 12">
    <name type="scientific">Aspergillus saccharolyticus JOP 1030-1</name>
    <dbReference type="NCBI Taxonomy" id="1450539"/>
    <lineage>
        <taxon>Eukaryota</taxon>
        <taxon>Fungi</taxon>
        <taxon>Dikarya</taxon>
        <taxon>Ascomycota</taxon>
        <taxon>Pezizomycotina</taxon>
        <taxon>Eurotiomycetes</taxon>
        <taxon>Eurotiomycetidae</taxon>
        <taxon>Eurotiales</taxon>
        <taxon>Aspergillaceae</taxon>
        <taxon>Aspergillus</taxon>
        <taxon>Aspergillus subgen. Circumdati</taxon>
    </lineage>
</organism>
<dbReference type="GO" id="GO:0006744">
    <property type="term" value="P:ubiquinone biosynthetic process"/>
    <property type="evidence" value="ECO:0007669"/>
    <property type="project" value="TreeGrafter"/>
</dbReference>
<dbReference type="PANTHER" id="PTHR11048">
    <property type="entry name" value="PRENYLTRANSFERASES"/>
    <property type="match status" value="1"/>
</dbReference>
<gene>
    <name evidence="11" type="ORF">BP01DRAFT_401863</name>
</gene>
<feature type="transmembrane region" description="Helical" evidence="10">
    <location>
        <begin position="161"/>
        <end position="183"/>
    </location>
</feature>
<feature type="transmembrane region" description="Helical" evidence="10">
    <location>
        <begin position="204"/>
        <end position="227"/>
    </location>
</feature>
<feature type="region of interest" description="Disordered" evidence="9">
    <location>
        <begin position="1"/>
        <end position="38"/>
    </location>
</feature>
<dbReference type="Gene3D" id="1.10.357.140">
    <property type="entry name" value="UbiA prenyltransferase"/>
    <property type="match status" value="1"/>
</dbReference>
<dbReference type="Proteomes" id="UP000248349">
    <property type="component" value="Unassembled WGS sequence"/>
</dbReference>
<dbReference type="EMBL" id="KZ821240">
    <property type="protein sequence ID" value="PYH43913.1"/>
    <property type="molecule type" value="Genomic_DNA"/>
</dbReference>
<evidence type="ECO:0000256" key="8">
    <source>
        <dbReference type="ARBA" id="ARBA00023136"/>
    </source>
</evidence>
<dbReference type="UniPathway" id="UPA00213"/>
<keyword evidence="12" id="KW-1185">Reference proteome</keyword>
<feature type="transmembrane region" description="Helical" evidence="10">
    <location>
        <begin position="71"/>
        <end position="93"/>
    </location>
</feature>
<proteinExistence type="inferred from homology"/>
<dbReference type="Pfam" id="PF01040">
    <property type="entry name" value="UbiA"/>
    <property type="match status" value="1"/>
</dbReference>
<dbReference type="PROSITE" id="PS00943">
    <property type="entry name" value="UBIA"/>
    <property type="match status" value="1"/>
</dbReference>
<evidence type="ECO:0000313" key="11">
    <source>
        <dbReference type="EMBL" id="PYH43913.1"/>
    </source>
</evidence>
<comment type="cofactor">
    <cofactor evidence="1">
        <name>Mg(2+)</name>
        <dbReference type="ChEBI" id="CHEBI:18420"/>
    </cofactor>
</comment>
<evidence type="ECO:0000256" key="2">
    <source>
        <dbReference type="ARBA" id="ARBA00004141"/>
    </source>
</evidence>
<evidence type="ECO:0000256" key="3">
    <source>
        <dbReference type="ARBA" id="ARBA00004721"/>
    </source>
</evidence>
<keyword evidence="7 10" id="KW-1133">Transmembrane helix</keyword>
<dbReference type="GeneID" id="37079849"/>
<feature type="transmembrane region" description="Helical" evidence="10">
    <location>
        <begin position="105"/>
        <end position="123"/>
    </location>
</feature>
<reference evidence="11 12" key="1">
    <citation type="submission" date="2016-12" db="EMBL/GenBank/DDBJ databases">
        <title>The genomes of Aspergillus section Nigri reveals drivers in fungal speciation.</title>
        <authorList>
            <consortium name="DOE Joint Genome Institute"/>
            <person name="Vesth T.C."/>
            <person name="Nybo J."/>
            <person name="Theobald S."/>
            <person name="Brandl J."/>
            <person name="Frisvad J.C."/>
            <person name="Nielsen K.F."/>
            <person name="Lyhne E.K."/>
            <person name="Kogle M.E."/>
            <person name="Kuo A."/>
            <person name="Riley R."/>
            <person name="Clum A."/>
            <person name="Nolan M."/>
            <person name="Lipzen A."/>
            <person name="Salamov A."/>
            <person name="Henrissat B."/>
            <person name="Wiebenga A."/>
            <person name="De Vries R.P."/>
            <person name="Grigoriev I.V."/>
            <person name="Mortensen U.H."/>
            <person name="Andersen M.R."/>
            <person name="Baker S.E."/>
        </authorList>
    </citation>
    <scope>NUCLEOTIDE SEQUENCE [LARGE SCALE GENOMIC DNA]</scope>
    <source>
        <strain evidence="11 12">JOP 1030-1</strain>
    </source>
</reference>
<comment type="subcellular location">
    <subcellularLocation>
        <location evidence="2">Membrane</location>
        <topology evidence="2">Multi-pass membrane protein</topology>
    </subcellularLocation>
</comment>
<dbReference type="AlphaFoldDB" id="A0A318ZH58"/>
<evidence type="ECO:0000256" key="1">
    <source>
        <dbReference type="ARBA" id="ARBA00001946"/>
    </source>
</evidence>